<accession>A0A835EN82</accession>
<gene>
    <name evidence="7" type="ORF">HU200_000547</name>
    <name evidence="6" type="ORF">HU200_033728</name>
</gene>
<dbReference type="EMBL" id="JACEFO010001815">
    <property type="protein sequence ID" value="KAF8701211.1"/>
    <property type="molecule type" value="Genomic_DNA"/>
</dbReference>
<keyword evidence="8" id="KW-1185">Reference proteome</keyword>
<dbReference type="Gene3D" id="1.20.1250.20">
    <property type="entry name" value="MFS general substrate transporter like domains"/>
    <property type="match status" value="1"/>
</dbReference>
<proteinExistence type="predicted"/>
<evidence type="ECO:0008006" key="9">
    <source>
        <dbReference type="Google" id="ProtNLM"/>
    </source>
</evidence>
<reference evidence="6" key="1">
    <citation type="submission" date="2020-07" db="EMBL/GenBank/DDBJ databases">
        <title>Genome sequence and genetic diversity analysis of an under-domesticated orphan crop, white fonio (Digitaria exilis).</title>
        <authorList>
            <person name="Bennetzen J.L."/>
            <person name="Chen S."/>
            <person name="Ma X."/>
            <person name="Wang X."/>
            <person name="Yssel A.E.J."/>
            <person name="Chaluvadi S.R."/>
            <person name="Johnson M."/>
            <person name="Gangashetty P."/>
            <person name="Hamidou F."/>
            <person name="Sanogo M.D."/>
            <person name="Zwaenepoel A."/>
            <person name="Wallace J."/>
            <person name="Van De Peer Y."/>
            <person name="Van Deynze A."/>
        </authorList>
    </citation>
    <scope>NUCLEOTIDE SEQUENCE</scope>
    <source>
        <tissue evidence="6">Leaves</tissue>
    </source>
</reference>
<evidence type="ECO:0000313" key="7">
    <source>
        <dbReference type="EMBL" id="KAF8781329.1"/>
    </source>
</evidence>
<dbReference type="Proteomes" id="UP000636709">
    <property type="component" value="Unassembled WGS sequence"/>
</dbReference>
<evidence type="ECO:0000313" key="8">
    <source>
        <dbReference type="Proteomes" id="UP000636709"/>
    </source>
</evidence>
<comment type="caution">
    <text evidence="6">The sequence shown here is derived from an EMBL/GenBank/DDBJ whole genome shotgun (WGS) entry which is preliminary data.</text>
</comment>
<keyword evidence="2" id="KW-0813">Transport</keyword>
<comment type="subcellular location">
    <subcellularLocation>
        <location evidence="1">Membrane</location>
        <topology evidence="1">Multi-pass membrane protein</topology>
    </subcellularLocation>
</comment>
<protein>
    <recommendedName>
        <fullName evidence="9">Major facilitator superfamily (MFS) profile domain-containing protein</fullName>
    </recommendedName>
</protein>
<dbReference type="EMBL" id="JACEFO010000083">
    <property type="protein sequence ID" value="KAF8781329.1"/>
    <property type="molecule type" value="Genomic_DNA"/>
</dbReference>
<evidence type="ECO:0000256" key="4">
    <source>
        <dbReference type="ARBA" id="ARBA00022989"/>
    </source>
</evidence>
<dbReference type="PANTHER" id="PTHR23504">
    <property type="entry name" value="MAJOR FACILITATOR SUPERFAMILY DOMAIN-CONTAINING PROTEIN 10"/>
    <property type="match status" value="1"/>
</dbReference>
<dbReference type="AlphaFoldDB" id="A0A835EN82"/>
<evidence type="ECO:0000313" key="6">
    <source>
        <dbReference type="EMBL" id="KAF8701211.1"/>
    </source>
</evidence>
<sequence length="158" mass="16745">MFSIVLFCIAAFDDMAYMEMFPLWAESDRIHGGLGLLPEDVGQVFAITGGSILLYQTFIYPHIVKILGPVSASRAAAVLSMVLLSTYPYMTHLSGHLLPVVINVASGLKANLSVTIITCSLILQNNSVAQDQRATANGLATTLMSFSKAVAPIGGGIV</sequence>
<evidence type="ECO:0000256" key="5">
    <source>
        <dbReference type="ARBA" id="ARBA00023136"/>
    </source>
</evidence>
<evidence type="ECO:0000256" key="2">
    <source>
        <dbReference type="ARBA" id="ARBA00022448"/>
    </source>
</evidence>
<organism evidence="6 8">
    <name type="scientific">Digitaria exilis</name>
    <dbReference type="NCBI Taxonomy" id="1010633"/>
    <lineage>
        <taxon>Eukaryota</taxon>
        <taxon>Viridiplantae</taxon>
        <taxon>Streptophyta</taxon>
        <taxon>Embryophyta</taxon>
        <taxon>Tracheophyta</taxon>
        <taxon>Spermatophyta</taxon>
        <taxon>Magnoliopsida</taxon>
        <taxon>Liliopsida</taxon>
        <taxon>Poales</taxon>
        <taxon>Poaceae</taxon>
        <taxon>PACMAD clade</taxon>
        <taxon>Panicoideae</taxon>
        <taxon>Panicodae</taxon>
        <taxon>Paniceae</taxon>
        <taxon>Anthephorinae</taxon>
        <taxon>Digitaria</taxon>
    </lineage>
</organism>
<keyword evidence="4" id="KW-1133">Transmembrane helix</keyword>
<dbReference type="OrthoDB" id="687638at2759"/>
<keyword evidence="5" id="KW-0472">Membrane</keyword>
<evidence type="ECO:0000256" key="3">
    <source>
        <dbReference type="ARBA" id="ARBA00022692"/>
    </source>
</evidence>
<evidence type="ECO:0000256" key="1">
    <source>
        <dbReference type="ARBA" id="ARBA00004141"/>
    </source>
</evidence>
<name>A0A835EN82_9POAL</name>
<dbReference type="GO" id="GO:0016020">
    <property type="term" value="C:membrane"/>
    <property type="evidence" value="ECO:0007669"/>
    <property type="project" value="UniProtKB-SubCell"/>
</dbReference>
<dbReference type="PANTHER" id="PTHR23504:SF97">
    <property type="entry name" value="MAJOR FACILITATOR SUPERFAMILY (MFS) PROFILE DOMAIN-CONTAINING PROTEIN"/>
    <property type="match status" value="1"/>
</dbReference>
<dbReference type="InterPro" id="IPR036259">
    <property type="entry name" value="MFS_trans_sf"/>
</dbReference>
<dbReference type="SUPFAM" id="SSF103473">
    <property type="entry name" value="MFS general substrate transporter"/>
    <property type="match status" value="1"/>
</dbReference>
<keyword evidence="3" id="KW-0812">Transmembrane</keyword>